<gene>
    <name evidence="1" type="ORF">RYX45_09740</name>
</gene>
<name>A0AAJ2NN88_ALKPS</name>
<dbReference type="RefSeq" id="WP_323466609.1">
    <property type="nucleotide sequence ID" value="NZ_CP144224.1"/>
</dbReference>
<reference evidence="1" key="1">
    <citation type="submission" date="2023-10" db="EMBL/GenBank/DDBJ databases">
        <title>Screening of Alkalihalophilus pseudofirmusBZ-TG-HK211 and Its Alleviation of Salt Stress on Rapeseed Growth.</title>
        <authorList>
            <person name="Zhao B."/>
            <person name="Guo T."/>
        </authorList>
    </citation>
    <scope>NUCLEOTIDE SEQUENCE</scope>
    <source>
        <strain evidence="1">BZ-TG-HK211</strain>
    </source>
</reference>
<dbReference type="Pfam" id="PF14172">
    <property type="entry name" value="DUF4309"/>
    <property type="match status" value="1"/>
</dbReference>
<dbReference type="EMBL" id="JAWJAY010000001">
    <property type="protein sequence ID" value="MDV2885468.1"/>
    <property type="molecule type" value="Genomic_DNA"/>
</dbReference>
<dbReference type="InterPro" id="IPR025453">
    <property type="entry name" value="DUF4309"/>
</dbReference>
<evidence type="ECO:0000313" key="1">
    <source>
        <dbReference type="EMBL" id="MDV2885468.1"/>
    </source>
</evidence>
<organism evidence="1 2">
    <name type="scientific">Alkalihalophilus pseudofirmus</name>
    <name type="common">Bacillus pseudofirmus</name>
    <dbReference type="NCBI Taxonomy" id="79885"/>
    <lineage>
        <taxon>Bacteria</taxon>
        <taxon>Bacillati</taxon>
        <taxon>Bacillota</taxon>
        <taxon>Bacilli</taxon>
        <taxon>Bacillales</taxon>
        <taxon>Bacillaceae</taxon>
        <taxon>Alkalihalophilus</taxon>
    </lineage>
</organism>
<protein>
    <submittedName>
        <fullName evidence="1">DUF4309 domain-containing protein</fullName>
    </submittedName>
</protein>
<dbReference type="AlphaFoldDB" id="A0AAJ2NN88"/>
<accession>A0AAJ2NN88</accession>
<sequence length="178" mass="20378">MKYIKYFIVMNMAIFLFGCGQGNSIVMDIEELDKPGSVVSAATPSFLSFAWIEKGFNGVFFPTDQALGESQTDVLESLGEPSEKGLYEGGNYYTYDRTTYIFSSENYLLEAIMMDISDYRVSVEEMKRALGTPDRSELDEMDGYWTYSYELDDYTLFFETSEEGSPLEFVWLVESDKQ</sequence>
<evidence type="ECO:0000313" key="2">
    <source>
        <dbReference type="Proteomes" id="UP001285636"/>
    </source>
</evidence>
<dbReference type="Proteomes" id="UP001285636">
    <property type="component" value="Unassembled WGS sequence"/>
</dbReference>
<comment type="caution">
    <text evidence="1">The sequence shown here is derived from an EMBL/GenBank/DDBJ whole genome shotgun (WGS) entry which is preliminary data.</text>
</comment>
<proteinExistence type="predicted"/>
<dbReference type="PROSITE" id="PS51257">
    <property type="entry name" value="PROKAR_LIPOPROTEIN"/>
    <property type="match status" value="1"/>
</dbReference>